<dbReference type="EMBL" id="QGKX02000996">
    <property type="protein sequence ID" value="KAF3559360.1"/>
    <property type="molecule type" value="Genomic_DNA"/>
</dbReference>
<organism evidence="1 2">
    <name type="scientific">Brassica cretica</name>
    <name type="common">Mustard</name>
    <dbReference type="NCBI Taxonomy" id="69181"/>
    <lineage>
        <taxon>Eukaryota</taxon>
        <taxon>Viridiplantae</taxon>
        <taxon>Streptophyta</taxon>
        <taxon>Embryophyta</taxon>
        <taxon>Tracheophyta</taxon>
        <taxon>Spermatophyta</taxon>
        <taxon>Magnoliopsida</taxon>
        <taxon>eudicotyledons</taxon>
        <taxon>Gunneridae</taxon>
        <taxon>Pentapetalae</taxon>
        <taxon>rosids</taxon>
        <taxon>malvids</taxon>
        <taxon>Brassicales</taxon>
        <taxon>Brassicaceae</taxon>
        <taxon>Brassiceae</taxon>
        <taxon>Brassica</taxon>
    </lineage>
</organism>
<protein>
    <submittedName>
        <fullName evidence="1">Uncharacterized protein</fullName>
    </submittedName>
</protein>
<reference evidence="1" key="1">
    <citation type="submission" date="2019-12" db="EMBL/GenBank/DDBJ databases">
        <title>Genome sequencing and annotation of Brassica cretica.</title>
        <authorList>
            <person name="Studholme D.J."/>
            <person name="Sarris P."/>
        </authorList>
    </citation>
    <scope>NUCLEOTIDE SEQUENCE</scope>
    <source>
        <strain evidence="1">PFS-109/04</strain>
        <tissue evidence="1">Leaf</tissue>
    </source>
</reference>
<dbReference type="Proteomes" id="UP000712600">
    <property type="component" value="Unassembled WGS sequence"/>
</dbReference>
<evidence type="ECO:0000313" key="1">
    <source>
        <dbReference type="EMBL" id="KAF3559360.1"/>
    </source>
</evidence>
<dbReference type="AlphaFoldDB" id="A0A8S9R6S4"/>
<evidence type="ECO:0000313" key="2">
    <source>
        <dbReference type="Proteomes" id="UP000712600"/>
    </source>
</evidence>
<proteinExistence type="predicted"/>
<gene>
    <name evidence="1" type="ORF">F2Q69_00017919</name>
</gene>
<sequence>MDVDRCKGVDIGCDRLGGKGGTHSESSWNSFVPPVRCRVQIGYEGLAPNIELLEGSRYPPSSDWQRRNPSIDRHCSSAVDRHWSSTSIDTVHLQSIDTVHPPSIDTVHLASIDTVHRDTVHQDNVHRGTVHHGIVHPMTDTTCLEAEKVEVLMLKVDENGMLRDEEGRTRKVAGQLINAQGAVNPDVISFAEINDFDLSREWCNWVGQGPFQGLPHQDP</sequence>
<accession>A0A8S9R6S4</accession>
<name>A0A8S9R6S4_BRACR</name>
<comment type="caution">
    <text evidence="1">The sequence shown here is derived from an EMBL/GenBank/DDBJ whole genome shotgun (WGS) entry which is preliminary data.</text>
</comment>